<comment type="caution">
    <text evidence="4">The sequence shown here is derived from an EMBL/GenBank/DDBJ whole genome shotgun (WGS) entry which is preliminary data.</text>
</comment>
<sequence>MRYTRNFLSTLLIIVMLFSSFNVAFGATESSKSDIKGTWAETQISNWMDKGFIKGYQDGSFQPNNTVTRAEFFAMINRSFGFIETANVSFSDLTSSNWASSEVSKAVKAGYITGYADGTIGVLNAISRQEVAVIVDRLLGLTNTQSAATTFTDSSLIASWAKASVQAAVAKDILKGYADDNSFKPNKFITRAEAVVTLDRAIIANATKYSTAGTYGPTTGIETINGDVIITVSGVTLQNIIITGNILFDAGIEEGDAFLKNVSIKGVTRVEGGGVNSIYLKNSDIPTLIVDKKKGDVRIVVEGSTIVGDATIKSPTTMQEKDTSGSGFSKVTLSELLPAGSKVTLIGVFDSLNIKGRQIQVNIPEGSVKEVTASSSATGMTLTLGKDAKIISLVLDAVAKILGTGTIEKVTLSSVAKNGTTIEITIRMLDRVNNTSTPTATSTGGSNTAPSTGGPDITAPMLSNVTIGQISLGDDVHGTSNESGYLYLVPSTTTKTLADLNQSVTDSLGNKLSVTANVESTISTAGLALGTYVVYAVDGANNISTPSAEIVMNRKQLSIADPSASLTAVKMYDGTASAAVTASPLIGVVSGDDVTLNAIATYDNSVIGTNKTITIVYTLSGVNAANYIAPVSYNVNTGVITAAQLTIGDPVLTLVETPVGDSSIIVNVGTLVGVVEGEAVTVSAEATYSESLDKARPLNVIYIIAGDDSSNYIAPASNTNYNVYVQSSVDTGIMLDLITNSKVYDGTILAVVSAGSRTGSCVEIGICPGDDATVNASGTYNDKSVGTNKSITVSYTLSGDDSGNYYPPASITVNTGIITAKQLTIAAPTLTLSKVYDGSTTAVVTPGALTNVISGDDVQVQAVATYKDSAVGTNKVITIVYTLTGADAGNYIAPVNYTISTGVISAR</sequence>
<dbReference type="EMBL" id="LVJI01000054">
    <property type="protein sequence ID" value="OAB40249.1"/>
    <property type="molecule type" value="Genomic_DNA"/>
</dbReference>
<dbReference type="Pfam" id="PF00395">
    <property type="entry name" value="SLH"/>
    <property type="match status" value="3"/>
</dbReference>
<dbReference type="InterPro" id="IPR001119">
    <property type="entry name" value="SLH_dom"/>
</dbReference>
<protein>
    <recommendedName>
        <fullName evidence="3">SLH domain-containing protein</fullName>
    </recommendedName>
</protein>
<keyword evidence="2" id="KW-0732">Signal</keyword>
<dbReference type="InterPro" id="IPR041248">
    <property type="entry name" value="YDG"/>
</dbReference>
<evidence type="ECO:0000313" key="4">
    <source>
        <dbReference type="EMBL" id="OAB40249.1"/>
    </source>
</evidence>
<reference evidence="4 5" key="1">
    <citation type="submission" date="2016-03" db="EMBL/GenBank/DDBJ databases">
        <title>Draft genome sequence of Paenibacillus antarcticus CECT 5836.</title>
        <authorList>
            <person name="Shin S.-K."/>
            <person name="Yi H."/>
        </authorList>
    </citation>
    <scope>NUCLEOTIDE SEQUENCE [LARGE SCALE GENOMIC DNA]</scope>
    <source>
        <strain evidence="4 5">CECT 5836</strain>
    </source>
</reference>
<evidence type="ECO:0000256" key="1">
    <source>
        <dbReference type="SAM" id="MobiDB-lite"/>
    </source>
</evidence>
<evidence type="ECO:0000256" key="2">
    <source>
        <dbReference type="SAM" id="SignalP"/>
    </source>
</evidence>
<gene>
    <name evidence="4" type="ORF">PBAT_23345</name>
</gene>
<dbReference type="PANTHER" id="PTHR43308">
    <property type="entry name" value="OUTER MEMBRANE PROTEIN ALPHA-RELATED"/>
    <property type="match status" value="1"/>
</dbReference>
<dbReference type="AlphaFoldDB" id="A0A168J7I1"/>
<feature type="region of interest" description="Disordered" evidence="1">
    <location>
        <begin position="433"/>
        <end position="453"/>
    </location>
</feature>
<feature type="domain" description="SLH" evidence="3">
    <location>
        <begin position="148"/>
        <end position="212"/>
    </location>
</feature>
<accession>A0A168J7I1</accession>
<dbReference type="OrthoDB" id="185675at2"/>
<dbReference type="Pfam" id="PF18657">
    <property type="entry name" value="YDG"/>
    <property type="match status" value="3"/>
</dbReference>
<dbReference type="InterPro" id="IPR051465">
    <property type="entry name" value="Cell_Envelope_Struct_Comp"/>
</dbReference>
<feature type="chain" id="PRO_5007898085" description="SLH domain-containing protein" evidence="2">
    <location>
        <begin position="27"/>
        <end position="907"/>
    </location>
</feature>
<evidence type="ECO:0000313" key="5">
    <source>
        <dbReference type="Proteomes" id="UP000077355"/>
    </source>
</evidence>
<dbReference type="Proteomes" id="UP000077355">
    <property type="component" value="Unassembled WGS sequence"/>
</dbReference>
<feature type="signal peptide" evidence="2">
    <location>
        <begin position="1"/>
        <end position="26"/>
    </location>
</feature>
<feature type="domain" description="SLH" evidence="3">
    <location>
        <begin position="27"/>
        <end position="90"/>
    </location>
</feature>
<dbReference type="RefSeq" id="WP_068653056.1">
    <property type="nucleotide sequence ID" value="NZ_CP043611.1"/>
</dbReference>
<dbReference type="PROSITE" id="PS51272">
    <property type="entry name" value="SLH"/>
    <property type="match status" value="3"/>
</dbReference>
<name>A0A168J7I1_9BACL</name>
<keyword evidence="5" id="KW-1185">Reference proteome</keyword>
<organism evidence="4 5">
    <name type="scientific">Paenibacillus antarcticus</name>
    <dbReference type="NCBI Taxonomy" id="253703"/>
    <lineage>
        <taxon>Bacteria</taxon>
        <taxon>Bacillati</taxon>
        <taxon>Bacillota</taxon>
        <taxon>Bacilli</taxon>
        <taxon>Bacillales</taxon>
        <taxon>Paenibacillaceae</taxon>
        <taxon>Paenibacillus</taxon>
    </lineage>
</organism>
<evidence type="ECO:0000259" key="3">
    <source>
        <dbReference type="PROSITE" id="PS51272"/>
    </source>
</evidence>
<proteinExistence type="predicted"/>
<feature type="domain" description="SLH" evidence="3">
    <location>
        <begin position="91"/>
        <end position="146"/>
    </location>
</feature>